<dbReference type="PANTHER" id="PTHR23504">
    <property type="entry name" value="MAJOR FACILITATOR SUPERFAMILY DOMAIN-CONTAINING PROTEIN 10"/>
    <property type="match status" value="1"/>
</dbReference>
<keyword evidence="5 7" id="KW-0472">Membrane</keyword>
<evidence type="ECO:0000313" key="10">
    <source>
        <dbReference type="Proteomes" id="UP000008181"/>
    </source>
</evidence>
<dbReference type="SUPFAM" id="SSF103473">
    <property type="entry name" value="MFS general substrate transporter"/>
    <property type="match status" value="1"/>
</dbReference>
<feature type="region of interest" description="Disordered" evidence="6">
    <location>
        <begin position="393"/>
        <end position="462"/>
    </location>
</feature>
<feature type="transmembrane region" description="Helical" evidence="7">
    <location>
        <begin position="247"/>
        <end position="269"/>
    </location>
</feature>
<evidence type="ECO:0000256" key="1">
    <source>
        <dbReference type="ARBA" id="ARBA00004141"/>
    </source>
</evidence>
<dbReference type="InterPro" id="IPR001958">
    <property type="entry name" value="Tet-R_TetA/multi-R_MdtG-like"/>
</dbReference>
<sequence>MSGANDIRRAAAANAQIAPPTTPNLRTVPPRPRRSRASGSFHAGEPFPLPSPSYGETIGSSSRSRRDAATDPRRPLRPLRRQSTAKYHTFPTPPPAGPPKRRRSGREPGAWYSRLFRPAEDASEVEDDQGNLADGSRDARSIGVHAGRRRRRRKSLIAAADEDRASAEATPLPWAQLGLLALLSLAEQTALNSIGPYLPAMVASFDEIPDGQEGLYVGLLASAFALAQLATNLLWGYVSDRVGRKPVILLGTSLLMLCFMCFGFCTTYAQLLVVHVAMGLLNGNAAVVPTCLGEVTDRTNQSSAFTWLPAVYSLGSITGPALGGLLVGIAGDGARYPFLAPNMLAAALLLSSVVVLAVWFEETLDHLDGAAASTGSGWAKLVRSWCSARWRELRPGPRGKGRSPSAGQQNSPDMSDDDWSDEPGLSDASEGGQRDLLGPRGTVEEEDEDEYSKKDEEEPKSAFRELNNRNTLAILGTYLVFQLANISFNSLYPIFASSPPPAGRDLDPGTIGVSLSLAGLVTILFQLFIFQSAKAHMGNLGTYQYSLLGMAVSMALMPWIGYLDGRPYLGLGTSKAWLYSELGGILVLKNICAVGGLSSVMLLITNSAPSHETLGTLNGVAQTLSAAGRSVGPFLSGGLFTLSTPLRPKGEALAWGLFAGITLAGWVASLAIRGKDLESADGAPGGEDADDGDTSGDEELGIHKTNVR</sequence>
<evidence type="ECO:0000256" key="3">
    <source>
        <dbReference type="ARBA" id="ARBA00022692"/>
    </source>
</evidence>
<dbReference type="Proteomes" id="UP000008181">
    <property type="component" value="Chromosome 2"/>
</dbReference>
<feature type="transmembrane region" description="Helical" evidence="7">
    <location>
        <begin position="343"/>
        <end position="360"/>
    </location>
</feature>
<feature type="transmembrane region" description="Helical" evidence="7">
    <location>
        <begin position="652"/>
        <end position="672"/>
    </location>
</feature>
<evidence type="ECO:0000259" key="8">
    <source>
        <dbReference type="PROSITE" id="PS50850"/>
    </source>
</evidence>
<accession>G2R0T6</accession>
<evidence type="ECO:0000256" key="4">
    <source>
        <dbReference type="ARBA" id="ARBA00022989"/>
    </source>
</evidence>
<evidence type="ECO:0000256" key="5">
    <source>
        <dbReference type="ARBA" id="ARBA00023136"/>
    </source>
</evidence>
<organism evidence="9 10">
    <name type="scientific">Thermothielavioides terrestris (strain ATCC 38088 / NRRL 8126)</name>
    <name type="common">Thielavia terrestris</name>
    <dbReference type="NCBI Taxonomy" id="578455"/>
    <lineage>
        <taxon>Eukaryota</taxon>
        <taxon>Fungi</taxon>
        <taxon>Dikarya</taxon>
        <taxon>Ascomycota</taxon>
        <taxon>Pezizomycotina</taxon>
        <taxon>Sordariomycetes</taxon>
        <taxon>Sordariomycetidae</taxon>
        <taxon>Sordariales</taxon>
        <taxon>Chaetomiaceae</taxon>
        <taxon>Thermothielavioides</taxon>
        <taxon>Thermothielavioides terrestris</taxon>
    </lineage>
</organism>
<dbReference type="GO" id="GO:0016020">
    <property type="term" value="C:membrane"/>
    <property type="evidence" value="ECO:0007669"/>
    <property type="project" value="UniProtKB-SubCell"/>
</dbReference>
<gene>
    <name evidence="9" type="ORF">THITE_2153730</name>
</gene>
<evidence type="ECO:0000256" key="7">
    <source>
        <dbReference type="SAM" id="Phobius"/>
    </source>
</evidence>
<feature type="transmembrane region" description="Helical" evidence="7">
    <location>
        <begin position="511"/>
        <end position="530"/>
    </location>
</feature>
<dbReference type="InterPro" id="IPR036259">
    <property type="entry name" value="MFS_trans_sf"/>
</dbReference>
<dbReference type="GO" id="GO:0022857">
    <property type="term" value="F:transmembrane transporter activity"/>
    <property type="evidence" value="ECO:0007669"/>
    <property type="project" value="InterPro"/>
</dbReference>
<dbReference type="PRINTS" id="PR01035">
    <property type="entry name" value="TCRTETA"/>
</dbReference>
<dbReference type="CDD" id="cd17330">
    <property type="entry name" value="MFS_SLC46_TetA_like"/>
    <property type="match status" value="1"/>
</dbReference>
<dbReference type="EMBL" id="CP003010">
    <property type="protein sequence ID" value="AEO64828.1"/>
    <property type="molecule type" value="Genomic_DNA"/>
</dbReference>
<feature type="region of interest" description="Disordered" evidence="6">
    <location>
        <begin position="679"/>
        <end position="708"/>
    </location>
</feature>
<comment type="subcellular location">
    <subcellularLocation>
        <location evidence="1">Membrane</location>
        <topology evidence="1">Multi-pass membrane protein</topology>
    </subcellularLocation>
</comment>
<keyword evidence="3 7" id="KW-0812">Transmembrane</keyword>
<feature type="transmembrane region" description="Helical" evidence="7">
    <location>
        <begin position="307"/>
        <end position="331"/>
    </location>
</feature>
<keyword evidence="10" id="KW-1185">Reference proteome</keyword>
<name>G2R0T6_THETT</name>
<dbReference type="InterPro" id="IPR011701">
    <property type="entry name" value="MFS"/>
</dbReference>
<evidence type="ECO:0000256" key="2">
    <source>
        <dbReference type="ARBA" id="ARBA00022448"/>
    </source>
</evidence>
<reference evidence="9 10" key="1">
    <citation type="journal article" date="2011" name="Nat. Biotechnol.">
        <title>Comparative genomic analysis of the thermophilic biomass-degrading fungi Myceliophthora thermophila and Thielavia terrestris.</title>
        <authorList>
            <person name="Berka R.M."/>
            <person name="Grigoriev I.V."/>
            <person name="Otillar R."/>
            <person name="Salamov A."/>
            <person name="Grimwood J."/>
            <person name="Reid I."/>
            <person name="Ishmael N."/>
            <person name="John T."/>
            <person name="Darmond C."/>
            <person name="Moisan M.-C."/>
            <person name="Henrissat B."/>
            <person name="Coutinho P.M."/>
            <person name="Lombard V."/>
            <person name="Natvig D.O."/>
            <person name="Lindquist E."/>
            <person name="Schmutz J."/>
            <person name="Lucas S."/>
            <person name="Harris P."/>
            <person name="Powlowski J."/>
            <person name="Bellemare A."/>
            <person name="Taylor D."/>
            <person name="Butler G."/>
            <person name="de Vries R.P."/>
            <person name="Allijn I.E."/>
            <person name="van den Brink J."/>
            <person name="Ushinsky S."/>
            <person name="Storms R."/>
            <person name="Powell A.J."/>
            <person name="Paulsen I.T."/>
            <person name="Elbourne L.D.H."/>
            <person name="Baker S.E."/>
            <person name="Magnuson J."/>
            <person name="LaBoissiere S."/>
            <person name="Clutterbuck A.J."/>
            <person name="Martinez D."/>
            <person name="Wogulis M."/>
            <person name="de Leon A.L."/>
            <person name="Rey M.W."/>
            <person name="Tsang A."/>
        </authorList>
    </citation>
    <scope>NUCLEOTIDE SEQUENCE [LARGE SCALE GENOMIC DNA]</scope>
    <source>
        <strain evidence="10">ATCC 38088 / NRRL 8126</strain>
    </source>
</reference>
<proteinExistence type="predicted"/>
<feature type="domain" description="Major facilitator superfamily (MFS) profile" evidence="8">
    <location>
        <begin position="176"/>
        <end position="677"/>
    </location>
</feature>
<feature type="transmembrane region" description="Helical" evidence="7">
    <location>
        <begin position="542"/>
        <end position="562"/>
    </location>
</feature>
<dbReference type="GeneID" id="11520470"/>
<keyword evidence="4 7" id="KW-1133">Transmembrane helix</keyword>
<dbReference type="OrthoDB" id="10262656at2759"/>
<dbReference type="Pfam" id="PF07690">
    <property type="entry name" value="MFS_1"/>
    <property type="match status" value="1"/>
</dbReference>
<feature type="transmembrane region" description="Helical" evidence="7">
    <location>
        <begin position="472"/>
        <end position="491"/>
    </location>
</feature>
<feature type="compositionally biased region" description="Acidic residues" evidence="6">
    <location>
        <begin position="687"/>
        <end position="699"/>
    </location>
</feature>
<dbReference type="Gene3D" id="1.20.1250.20">
    <property type="entry name" value="MFS general substrate transporter like domains"/>
    <property type="match status" value="1"/>
</dbReference>
<feature type="transmembrane region" description="Helical" evidence="7">
    <location>
        <begin position="582"/>
        <end position="604"/>
    </location>
</feature>
<dbReference type="InterPro" id="IPR020846">
    <property type="entry name" value="MFS_dom"/>
</dbReference>
<evidence type="ECO:0000313" key="9">
    <source>
        <dbReference type="EMBL" id="AEO64828.1"/>
    </source>
</evidence>
<dbReference type="eggNOG" id="KOG2615">
    <property type="taxonomic scope" value="Eukaryota"/>
</dbReference>
<evidence type="ECO:0000256" key="6">
    <source>
        <dbReference type="SAM" id="MobiDB-lite"/>
    </source>
</evidence>
<dbReference type="HOGENOM" id="CLU_001265_54_6_1"/>
<keyword evidence="2" id="KW-0813">Transport</keyword>
<feature type="region of interest" description="Disordered" evidence="6">
    <location>
        <begin position="1"/>
        <end position="147"/>
    </location>
</feature>
<feature type="compositionally biased region" description="Basic and acidic residues" evidence="6">
    <location>
        <begin position="64"/>
        <end position="74"/>
    </location>
</feature>
<feature type="transmembrane region" description="Helical" evidence="7">
    <location>
        <begin position="214"/>
        <end position="235"/>
    </location>
</feature>
<protein>
    <recommendedName>
        <fullName evidence="8">Major facilitator superfamily (MFS) profile domain-containing protein</fullName>
    </recommendedName>
</protein>
<dbReference type="PROSITE" id="PS50850">
    <property type="entry name" value="MFS"/>
    <property type="match status" value="1"/>
</dbReference>
<dbReference type="PANTHER" id="PTHR23504:SF39">
    <property type="entry name" value="TRANSPORTER, PUTATIVE (AFU_ORTHOLOGUE AFUA_6G03860)-RELATED"/>
    <property type="match status" value="1"/>
</dbReference>
<feature type="compositionally biased region" description="Basic and acidic residues" evidence="6">
    <location>
        <begin position="451"/>
        <end position="462"/>
    </location>
</feature>
<dbReference type="KEGG" id="ttt:THITE_2153730"/>
<dbReference type="RefSeq" id="XP_003651164.1">
    <property type="nucleotide sequence ID" value="XM_003651116.1"/>
</dbReference>
<dbReference type="AlphaFoldDB" id="G2R0T6"/>